<gene>
    <name evidence="2" type="ORF">JGI4_00884</name>
    <name evidence="1" type="ORF">JGI8_00319</name>
</gene>
<dbReference type="Proteomes" id="UP000182200">
    <property type="component" value="Unassembled WGS sequence"/>
</dbReference>
<accession>A0A0N7MY18</accession>
<dbReference type="Proteomes" id="UP000182011">
    <property type="component" value="Unassembled WGS sequence"/>
</dbReference>
<reference evidence="1 4" key="2">
    <citation type="submission" date="2015-11" db="EMBL/GenBank/DDBJ databases">
        <authorList>
            <person name="Varghese N."/>
        </authorList>
    </citation>
    <scope>NUCLEOTIDE SEQUENCE [LARGE SCALE GENOMIC DNA]</scope>
    <source>
        <strain evidence="1 4">JGI-8</strain>
    </source>
</reference>
<name>A0A0P1LAY1_9BACT</name>
<dbReference type="SUPFAM" id="SSF48150">
    <property type="entry name" value="DNA-glycosylase"/>
    <property type="match status" value="1"/>
</dbReference>
<dbReference type="InterPro" id="IPR011257">
    <property type="entry name" value="DNA_glycosylase"/>
</dbReference>
<dbReference type="OrthoDB" id="9773332at2"/>
<dbReference type="AlphaFoldDB" id="A0A0P1LAY1"/>
<dbReference type="GO" id="GO:0003824">
    <property type="term" value="F:catalytic activity"/>
    <property type="evidence" value="ECO:0007669"/>
    <property type="project" value="InterPro"/>
</dbReference>
<keyword evidence="4" id="KW-1185">Reference proteome</keyword>
<reference evidence="2 3" key="1">
    <citation type="submission" date="2015-11" db="EMBL/GenBank/DDBJ databases">
        <authorList>
            <person name="Zhang Y."/>
            <person name="Guo Z."/>
        </authorList>
    </citation>
    <scope>NUCLEOTIDE SEQUENCE [LARGE SCALE GENOMIC DNA]</scope>
    <source>
        <strain evidence="2">JGI-4</strain>
    </source>
</reference>
<dbReference type="RefSeq" id="WP_075432152.1">
    <property type="nucleotide sequence ID" value="NZ_CZVI01000002.1"/>
</dbReference>
<organism evidence="2 3">
    <name type="scientific">Candidatus Kryptonium thompsonii</name>
    <dbReference type="NCBI Taxonomy" id="1633631"/>
    <lineage>
        <taxon>Bacteria</taxon>
        <taxon>Pseudomonadati</taxon>
        <taxon>Candidatus Kryptoniota</taxon>
        <taxon>Candidatus Kryptonium</taxon>
    </lineage>
</organism>
<dbReference type="STRING" id="1633631.GCA_001442925_00883"/>
<accession>A0A0P1LHD9</accession>
<accession>A0A0S4MY66</accession>
<sequence length="273" mass="31861">MSIKIPDEFPTLKDYLDWLFKKYNTPEFINSDPVKFVHRFSNPKDMEIAGFIASLLAMGNRKIILLSSERLFNIMEDKPYEFVLNFDPFWYEKILNNFVHFAYRNIEGKDLLVVFYLLKQALEKYGTLKNLFLKHYDEKHPTIKQALSGFVKELLSFDPPPKFNGIPESVGGLIPDPEKNSPCKRLNMFLRWMVRKDNVDVGLWSEVDKSKLIIPLDTHVSKISRGLGLTQRKTDTWKTAEEITNNLKKFDPEDPVKYDFAIFGLGIELKHGY</sequence>
<dbReference type="EMBL" id="CZVI01000002">
    <property type="protein sequence ID" value="CUS79434.1"/>
    <property type="molecule type" value="Genomic_DNA"/>
</dbReference>
<evidence type="ECO:0000313" key="3">
    <source>
        <dbReference type="Proteomes" id="UP000182011"/>
    </source>
</evidence>
<dbReference type="InterPro" id="IPR014127">
    <property type="entry name" value="CHP02757"/>
</dbReference>
<protein>
    <submittedName>
        <fullName evidence="2">TIGR02757 family protein</fullName>
    </submittedName>
</protein>
<accession>A0A0P1PA96</accession>
<accession>A0A0P1LAY1</accession>
<dbReference type="NCBIfam" id="TIGR02757">
    <property type="entry name" value="TIGR02757 family protein"/>
    <property type="match status" value="1"/>
</dbReference>
<evidence type="ECO:0000313" key="4">
    <source>
        <dbReference type="Proteomes" id="UP000182200"/>
    </source>
</evidence>
<dbReference type="EMBL" id="FAOP01000004">
    <property type="protein sequence ID" value="CUU03902.1"/>
    <property type="molecule type" value="Genomic_DNA"/>
</dbReference>
<proteinExistence type="predicted"/>
<evidence type="ECO:0000313" key="2">
    <source>
        <dbReference type="EMBL" id="CUU03902.1"/>
    </source>
</evidence>
<accession>A0A0P1LDK0</accession>
<dbReference type="Pfam" id="PF09674">
    <property type="entry name" value="DUF2400"/>
    <property type="match status" value="1"/>
</dbReference>
<evidence type="ECO:0000313" key="1">
    <source>
        <dbReference type="EMBL" id="CUS79434.1"/>
    </source>
</evidence>
<dbReference type="GO" id="GO:0006281">
    <property type="term" value="P:DNA repair"/>
    <property type="evidence" value="ECO:0007669"/>
    <property type="project" value="InterPro"/>
</dbReference>